<dbReference type="InterPro" id="IPR036640">
    <property type="entry name" value="ABC1_TM_sf"/>
</dbReference>
<evidence type="ECO:0000256" key="4">
    <source>
        <dbReference type="ARBA" id="ARBA00022692"/>
    </source>
</evidence>
<dbReference type="Gene3D" id="1.20.1560.10">
    <property type="entry name" value="ABC transporter type 1, transmembrane domain"/>
    <property type="match status" value="1"/>
</dbReference>
<dbReference type="GO" id="GO:0016887">
    <property type="term" value="F:ATP hydrolysis activity"/>
    <property type="evidence" value="ECO:0007669"/>
    <property type="project" value="InterPro"/>
</dbReference>
<feature type="transmembrane region" description="Helical" evidence="10">
    <location>
        <begin position="153"/>
        <end position="172"/>
    </location>
</feature>
<dbReference type="OrthoDB" id="9802264at2"/>
<evidence type="ECO:0000256" key="10">
    <source>
        <dbReference type="SAM" id="Phobius"/>
    </source>
</evidence>
<accession>A0A2K4ZE37</accession>
<sequence length="570" mass="64623">MRYMKDILKNNRNLVIVYLLISFFNAFMANYKADYFQKIVDGLTDRTITVGGILLYGIVLFVHYGMNYLDNYPSAKLENEIYLDFKLAALQKIGRLDYVKYQKLGTGKLVQQIENGAAAGKGVLYDFWFCVVRNLVPTILFSLYFIWRIDKNITCFLVAGYIVVFFVTNLLLKGLYQIKEKILTNEEELNHFLVRGFMEMPLFRLKGQSSNEIKKVLGAKRIIVSSKVKMTMIHEAFFTIFAFLVACLDIGILVYAWKNSRLSVGAVVALITLIDNAYTPIAIFNVIYVQYKLNLTAWSRFTGLLDLKEDTQLKQGTDFATLSKEIRIENLSYSYEENSDGNKKVLKDVSLTIKKGEKAAFVGESGSGKSTLTKILAGLLKYEEGEVLFDGEPLKNISLESLYGKLSYFSQDTPVFDGTIRENLTFDNPASEADIRVCLERIQLLPMLEASEEGLDTRIGEKGTLLSGGEKQRLALARLWFETPDIVILDEATSALDHVTESIVMKHVLEQVNHATVVAVAHRLTSISGFDKIFVFRDGRIVERGTFEELLANNGYFGELYRKEKERICS</sequence>
<keyword evidence="6" id="KW-0645">Protease</keyword>
<organism evidence="13 14">
    <name type="scientific">Acetatifactor muris</name>
    <dbReference type="NCBI Taxonomy" id="879566"/>
    <lineage>
        <taxon>Bacteria</taxon>
        <taxon>Bacillati</taxon>
        <taxon>Bacillota</taxon>
        <taxon>Clostridia</taxon>
        <taxon>Lachnospirales</taxon>
        <taxon>Lachnospiraceae</taxon>
        <taxon>Acetatifactor</taxon>
    </lineage>
</organism>
<evidence type="ECO:0000256" key="9">
    <source>
        <dbReference type="ARBA" id="ARBA00023136"/>
    </source>
</evidence>
<dbReference type="InterPro" id="IPR039421">
    <property type="entry name" value="Type_1_exporter"/>
</dbReference>
<feature type="transmembrane region" description="Helical" evidence="10">
    <location>
        <begin position="127"/>
        <end position="147"/>
    </location>
</feature>
<dbReference type="Pfam" id="PF00005">
    <property type="entry name" value="ABC_tran"/>
    <property type="match status" value="1"/>
</dbReference>
<protein>
    <submittedName>
        <fullName evidence="13">Multidrug export ATP-binding/permease protein</fullName>
        <ecNumber evidence="13">3.6.3.-</ecNumber>
    </submittedName>
</protein>
<dbReference type="EMBL" id="OFSM01000006">
    <property type="protein sequence ID" value="SOY28737.1"/>
    <property type="molecule type" value="Genomic_DNA"/>
</dbReference>
<evidence type="ECO:0000256" key="8">
    <source>
        <dbReference type="ARBA" id="ARBA00022989"/>
    </source>
</evidence>
<dbReference type="InterPro" id="IPR027417">
    <property type="entry name" value="P-loop_NTPase"/>
</dbReference>
<evidence type="ECO:0000313" key="14">
    <source>
        <dbReference type="Proteomes" id="UP000236311"/>
    </source>
</evidence>
<evidence type="ECO:0000256" key="2">
    <source>
        <dbReference type="ARBA" id="ARBA00022448"/>
    </source>
</evidence>
<gene>
    <name evidence="13" type="ORF">AMURIS_01448</name>
</gene>
<feature type="transmembrane region" description="Helical" evidence="10">
    <location>
        <begin position="48"/>
        <end position="66"/>
    </location>
</feature>
<evidence type="ECO:0000259" key="11">
    <source>
        <dbReference type="PROSITE" id="PS50893"/>
    </source>
</evidence>
<evidence type="ECO:0000259" key="12">
    <source>
        <dbReference type="PROSITE" id="PS50929"/>
    </source>
</evidence>
<evidence type="ECO:0000256" key="1">
    <source>
        <dbReference type="ARBA" id="ARBA00004651"/>
    </source>
</evidence>
<keyword evidence="3" id="KW-1003">Cell membrane</keyword>
<dbReference type="GO" id="GO:0005524">
    <property type="term" value="F:ATP binding"/>
    <property type="evidence" value="ECO:0007669"/>
    <property type="project" value="UniProtKB-KW"/>
</dbReference>
<keyword evidence="14" id="KW-1185">Reference proteome</keyword>
<keyword evidence="5" id="KW-0547">Nucleotide-binding</keyword>
<keyword evidence="8 10" id="KW-1133">Transmembrane helix</keyword>
<dbReference type="SUPFAM" id="SSF90123">
    <property type="entry name" value="ABC transporter transmembrane region"/>
    <property type="match status" value="1"/>
</dbReference>
<dbReference type="InterPro" id="IPR003439">
    <property type="entry name" value="ABC_transporter-like_ATP-bd"/>
</dbReference>
<feature type="domain" description="ABC transmembrane type-1" evidence="12">
    <location>
        <begin position="16"/>
        <end position="293"/>
    </location>
</feature>
<proteinExistence type="predicted"/>
<keyword evidence="13" id="KW-0378">Hydrolase</keyword>
<dbReference type="GO" id="GO:0008234">
    <property type="term" value="F:cysteine-type peptidase activity"/>
    <property type="evidence" value="ECO:0007669"/>
    <property type="project" value="UniProtKB-KW"/>
</dbReference>
<feature type="transmembrane region" description="Helical" evidence="10">
    <location>
        <begin position="236"/>
        <end position="257"/>
    </location>
</feature>
<dbReference type="PROSITE" id="PS50929">
    <property type="entry name" value="ABC_TM1F"/>
    <property type="match status" value="1"/>
</dbReference>
<dbReference type="RefSeq" id="WP_103238819.1">
    <property type="nucleotide sequence ID" value="NZ_JANJZD010000006.1"/>
</dbReference>
<dbReference type="SUPFAM" id="SSF52540">
    <property type="entry name" value="P-loop containing nucleoside triphosphate hydrolases"/>
    <property type="match status" value="1"/>
</dbReference>
<dbReference type="PANTHER" id="PTHR24221">
    <property type="entry name" value="ATP-BINDING CASSETTE SUB-FAMILY B"/>
    <property type="match status" value="1"/>
</dbReference>
<dbReference type="EC" id="3.6.3.-" evidence="13"/>
<dbReference type="PROSITE" id="PS50893">
    <property type="entry name" value="ABC_TRANSPORTER_2"/>
    <property type="match status" value="1"/>
</dbReference>
<keyword evidence="6" id="KW-0788">Thiol protease</keyword>
<evidence type="ECO:0000256" key="6">
    <source>
        <dbReference type="ARBA" id="ARBA00022807"/>
    </source>
</evidence>
<feature type="transmembrane region" description="Helical" evidence="10">
    <location>
        <begin position="263"/>
        <end position="288"/>
    </location>
</feature>
<feature type="domain" description="ABC transporter" evidence="11">
    <location>
        <begin position="326"/>
        <end position="563"/>
    </location>
</feature>
<evidence type="ECO:0000256" key="5">
    <source>
        <dbReference type="ARBA" id="ARBA00022741"/>
    </source>
</evidence>
<dbReference type="PANTHER" id="PTHR24221:SF654">
    <property type="entry name" value="ATP-BINDING CASSETTE SUB-FAMILY B MEMBER 6"/>
    <property type="match status" value="1"/>
</dbReference>
<dbReference type="SMART" id="SM00382">
    <property type="entry name" value="AAA"/>
    <property type="match status" value="1"/>
</dbReference>
<evidence type="ECO:0000313" key="13">
    <source>
        <dbReference type="EMBL" id="SOY28737.1"/>
    </source>
</evidence>
<keyword evidence="4 10" id="KW-0812">Transmembrane</keyword>
<name>A0A2K4ZE37_9FIRM</name>
<dbReference type="GO" id="GO:0005886">
    <property type="term" value="C:plasma membrane"/>
    <property type="evidence" value="ECO:0007669"/>
    <property type="project" value="UniProtKB-SubCell"/>
</dbReference>
<feature type="transmembrane region" description="Helical" evidence="10">
    <location>
        <begin position="12"/>
        <end position="28"/>
    </location>
</feature>
<dbReference type="PROSITE" id="PS00211">
    <property type="entry name" value="ABC_TRANSPORTER_1"/>
    <property type="match status" value="1"/>
</dbReference>
<dbReference type="FunFam" id="3.40.50.300:FF:000299">
    <property type="entry name" value="ABC transporter ATP-binding protein/permease"/>
    <property type="match status" value="1"/>
</dbReference>
<dbReference type="Gene3D" id="3.40.50.300">
    <property type="entry name" value="P-loop containing nucleotide triphosphate hydrolases"/>
    <property type="match status" value="1"/>
</dbReference>
<comment type="subcellular location">
    <subcellularLocation>
        <location evidence="1">Cell membrane</location>
        <topology evidence="1">Multi-pass membrane protein</topology>
    </subcellularLocation>
</comment>
<evidence type="ECO:0000256" key="3">
    <source>
        <dbReference type="ARBA" id="ARBA00022475"/>
    </source>
</evidence>
<dbReference type="AlphaFoldDB" id="A0A2K4ZE37"/>
<dbReference type="InterPro" id="IPR003593">
    <property type="entry name" value="AAA+_ATPase"/>
</dbReference>
<dbReference type="GO" id="GO:0140359">
    <property type="term" value="F:ABC-type transporter activity"/>
    <property type="evidence" value="ECO:0007669"/>
    <property type="project" value="InterPro"/>
</dbReference>
<dbReference type="InterPro" id="IPR017871">
    <property type="entry name" value="ABC_transporter-like_CS"/>
</dbReference>
<reference evidence="13 14" key="1">
    <citation type="submission" date="2018-01" db="EMBL/GenBank/DDBJ databases">
        <authorList>
            <person name="Gaut B.S."/>
            <person name="Morton B.R."/>
            <person name="Clegg M.T."/>
            <person name="Duvall M.R."/>
        </authorList>
    </citation>
    <scope>NUCLEOTIDE SEQUENCE [LARGE SCALE GENOMIC DNA]</scope>
    <source>
        <strain evidence="13">GP69</strain>
    </source>
</reference>
<evidence type="ECO:0000256" key="7">
    <source>
        <dbReference type="ARBA" id="ARBA00022840"/>
    </source>
</evidence>
<keyword evidence="2" id="KW-0813">Transport</keyword>
<dbReference type="GO" id="GO:0034040">
    <property type="term" value="F:ATPase-coupled lipid transmembrane transporter activity"/>
    <property type="evidence" value="ECO:0007669"/>
    <property type="project" value="TreeGrafter"/>
</dbReference>
<dbReference type="InterPro" id="IPR011527">
    <property type="entry name" value="ABC1_TM_dom"/>
</dbReference>
<keyword evidence="7 13" id="KW-0067">ATP-binding</keyword>
<dbReference type="Proteomes" id="UP000236311">
    <property type="component" value="Unassembled WGS sequence"/>
</dbReference>
<keyword evidence="9 10" id="KW-0472">Membrane</keyword>